<accession>A0AAV5SJG3</accession>
<keyword evidence="2" id="KW-1185">Reference proteome</keyword>
<comment type="caution">
    <text evidence="1">The sequence shown here is derived from an EMBL/GenBank/DDBJ whole genome shotgun (WGS) entry which is preliminary data.</text>
</comment>
<dbReference type="EMBL" id="BTSX01000002">
    <property type="protein sequence ID" value="GMS83487.1"/>
    <property type="molecule type" value="Genomic_DNA"/>
</dbReference>
<protein>
    <submittedName>
        <fullName evidence="1">Uncharacterized protein</fullName>
    </submittedName>
</protein>
<organism evidence="1 2">
    <name type="scientific">Pristionchus entomophagus</name>
    <dbReference type="NCBI Taxonomy" id="358040"/>
    <lineage>
        <taxon>Eukaryota</taxon>
        <taxon>Metazoa</taxon>
        <taxon>Ecdysozoa</taxon>
        <taxon>Nematoda</taxon>
        <taxon>Chromadorea</taxon>
        <taxon>Rhabditida</taxon>
        <taxon>Rhabditina</taxon>
        <taxon>Diplogasteromorpha</taxon>
        <taxon>Diplogasteroidea</taxon>
        <taxon>Neodiplogasteridae</taxon>
        <taxon>Pristionchus</taxon>
    </lineage>
</organism>
<feature type="non-terminal residue" evidence="1">
    <location>
        <position position="266"/>
    </location>
</feature>
<dbReference type="AlphaFoldDB" id="A0AAV5SJG3"/>
<evidence type="ECO:0000313" key="2">
    <source>
        <dbReference type="Proteomes" id="UP001432027"/>
    </source>
</evidence>
<evidence type="ECO:0000313" key="1">
    <source>
        <dbReference type="EMBL" id="GMS83487.1"/>
    </source>
</evidence>
<gene>
    <name evidence="1" type="ORF">PENTCL1PPCAC_5662</name>
</gene>
<dbReference type="Proteomes" id="UP001432027">
    <property type="component" value="Unassembled WGS sequence"/>
</dbReference>
<reference evidence="1" key="1">
    <citation type="submission" date="2023-10" db="EMBL/GenBank/DDBJ databases">
        <title>Genome assembly of Pristionchus species.</title>
        <authorList>
            <person name="Yoshida K."/>
            <person name="Sommer R.J."/>
        </authorList>
    </citation>
    <scope>NUCLEOTIDE SEQUENCE</scope>
    <source>
        <strain evidence="1">RS0144</strain>
    </source>
</reference>
<proteinExistence type="predicted"/>
<name>A0AAV5SJG3_9BILA</name>
<sequence>MPTCGNVCGGNNGCNSGCSNSCNSCGSPILIQACQQSCNSCCAPPPSVIMVQSPSISMCAPSCSQQCSNICSTPACVSTCINQCTPQCYNNCNQNSCNSFSVPILLAPSSNCNSCNNNCMQSCVSDSQLSGSADIEVINLHVSPSNRLISSPSSPNSIDMTLDMMLAQLTGAKQYSSSNQYINRYPTSSTNNYQYPSSMYNTVPPSFPISQSYNNFGRSSSPLVMDPQALYYSSSALLTFFLPLLSNQPIAICQPMCQQQCQPSCG</sequence>